<sequence>MTNTVRPQRRVGVAVVVVVFFAAVGIVGTLVGAFGGDAAQTEFTSDDTSLYTEGATYRSALTQGFSTADAQQLSEALAEAEKLHGICFGWKLVDGSTGRVEQSSGHNDQGSSRGVLVPADTCPRWAEVEVVVAAGASDDEPDVADVTVRASSDLEPLPQLADFVNLGVTADSLVAEPVSVTGQAALGLPLLLVESGALPAPQVPDQEPGGAPAKPLPPGDGSGSSWVAWAWLGGLGVVAVVALILGFAARAKQKSTSDGGSPPRGPRLEPPPSGPPPGSQPGVPPFPPPQHGPRQPGPPQSGPPGPPPPGQGRPHPPWPQQPGR</sequence>
<evidence type="ECO:0000313" key="5">
    <source>
        <dbReference type="Proteomes" id="UP000199690"/>
    </source>
</evidence>
<organism evidence="3 6">
    <name type="scientific">Saccharopolyspora kobensis</name>
    <dbReference type="NCBI Taxonomy" id="146035"/>
    <lineage>
        <taxon>Bacteria</taxon>
        <taxon>Bacillati</taxon>
        <taxon>Actinomycetota</taxon>
        <taxon>Actinomycetes</taxon>
        <taxon>Pseudonocardiales</taxon>
        <taxon>Pseudonocardiaceae</taxon>
        <taxon>Saccharopolyspora</taxon>
    </lineage>
</organism>
<evidence type="ECO:0000256" key="1">
    <source>
        <dbReference type="SAM" id="MobiDB-lite"/>
    </source>
</evidence>
<evidence type="ECO:0000313" key="3">
    <source>
        <dbReference type="EMBL" id="SEG97531.1"/>
    </source>
</evidence>
<keyword evidence="2" id="KW-0812">Transmembrane</keyword>
<reference evidence="5 6" key="1">
    <citation type="submission" date="2016-10" db="EMBL/GenBank/DDBJ databases">
        <authorList>
            <person name="Varghese N."/>
            <person name="Submissions S."/>
        </authorList>
    </citation>
    <scope>NUCLEOTIDE SEQUENCE [LARGE SCALE GENOMIC DNA]</scope>
    <source>
        <strain evidence="6">ATCC 20501</strain>
        <strain evidence="4 5">CGMCC 4.3529</strain>
    </source>
</reference>
<evidence type="ECO:0000256" key="2">
    <source>
        <dbReference type="SAM" id="Phobius"/>
    </source>
</evidence>
<dbReference type="Proteomes" id="UP000236729">
    <property type="component" value="Unassembled WGS sequence"/>
</dbReference>
<feature type="transmembrane region" description="Helical" evidence="2">
    <location>
        <begin position="226"/>
        <end position="248"/>
    </location>
</feature>
<proteinExistence type="predicted"/>
<keyword evidence="2" id="KW-1133">Transmembrane helix</keyword>
<reference evidence="3" key="2">
    <citation type="submission" date="2016-10" db="EMBL/GenBank/DDBJ databases">
        <authorList>
            <person name="de Groot N.N."/>
        </authorList>
    </citation>
    <scope>NUCLEOTIDE SEQUENCE [LARGE SCALE GENOMIC DNA]</scope>
    <source>
        <strain evidence="3">ATCC 20501</strain>
    </source>
</reference>
<dbReference type="AlphaFoldDB" id="A0A1H6EK66"/>
<feature type="region of interest" description="Disordered" evidence="1">
    <location>
        <begin position="199"/>
        <end position="222"/>
    </location>
</feature>
<keyword evidence="2" id="KW-0472">Membrane</keyword>
<dbReference type="EMBL" id="FNVB01000015">
    <property type="protein sequence ID" value="SEG97531.1"/>
    <property type="molecule type" value="Genomic_DNA"/>
</dbReference>
<dbReference type="EMBL" id="FOME01000016">
    <property type="protein sequence ID" value="SFE94693.1"/>
    <property type="molecule type" value="Genomic_DNA"/>
</dbReference>
<gene>
    <name evidence="3" type="ORF">SAMN02982929_06779</name>
    <name evidence="4" type="ORF">SAMN05216506_11684</name>
</gene>
<feature type="region of interest" description="Disordered" evidence="1">
    <location>
        <begin position="251"/>
        <end position="324"/>
    </location>
</feature>
<feature type="transmembrane region" description="Helical" evidence="2">
    <location>
        <begin position="12"/>
        <end position="35"/>
    </location>
</feature>
<name>A0A1H6EK66_9PSEU</name>
<feature type="compositionally biased region" description="Pro residues" evidence="1">
    <location>
        <begin position="263"/>
        <end position="324"/>
    </location>
</feature>
<keyword evidence="5" id="KW-1185">Reference proteome</keyword>
<protein>
    <submittedName>
        <fullName evidence="3">Uncharacterized protein</fullName>
    </submittedName>
</protein>
<evidence type="ECO:0000313" key="4">
    <source>
        <dbReference type="EMBL" id="SFE94693.1"/>
    </source>
</evidence>
<evidence type="ECO:0000313" key="6">
    <source>
        <dbReference type="Proteomes" id="UP000236729"/>
    </source>
</evidence>
<accession>A0A1H6EK66</accession>
<dbReference type="Proteomes" id="UP000199690">
    <property type="component" value="Unassembled WGS sequence"/>
</dbReference>
<accession>A0A1I2EPN9</accession>
<dbReference type="RefSeq" id="WP_093357771.1">
    <property type="nucleotide sequence ID" value="NZ_FNVB01000015.1"/>
</dbReference>